<dbReference type="Pfam" id="PF03372">
    <property type="entry name" value="Exo_endo_phos"/>
    <property type="match status" value="1"/>
</dbReference>
<evidence type="ECO:0000256" key="1">
    <source>
        <dbReference type="SAM" id="MobiDB-lite"/>
    </source>
</evidence>
<accession>A0A3B4DF31</accession>
<dbReference type="Proteomes" id="UP001501920">
    <property type="component" value="Chromosome 4"/>
</dbReference>
<reference evidence="3 4" key="1">
    <citation type="submission" date="2020-10" db="EMBL/GenBank/DDBJ databases">
        <title>Pygocentrus nattereri (red-bellied piranha) genome, fPygNat1, primary haplotype.</title>
        <authorList>
            <person name="Myers G."/>
            <person name="Meyer A."/>
            <person name="Karagic N."/>
            <person name="Pippel M."/>
            <person name="Winkler S."/>
            <person name="Tracey A."/>
            <person name="Wood J."/>
            <person name="Formenti G."/>
            <person name="Howe K."/>
            <person name="Fedrigo O."/>
            <person name="Jarvis E.D."/>
        </authorList>
    </citation>
    <scope>NUCLEOTIDE SEQUENCE [LARGE SCALE GENOMIC DNA]</scope>
</reference>
<dbReference type="PANTHER" id="PTHR12121">
    <property type="entry name" value="CARBON CATABOLITE REPRESSOR PROTEIN 4"/>
    <property type="match status" value="1"/>
</dbReference>
<evidence type="ECO:0000313" key="4">
    <source>
        <dbReference type="Proteomes" id="UP001501920"/>
    </source>
</evidence>
<dbReference type="Gene3D" id="3.60.10.10">
    <property type="entry name" value="Endonuclease/exonuclease/phosphatase"/>
    <property type="match status" value="1"/>
</dbReference>
<feature type="compositionally biased region" description="Basic and acidic residues" evidence="1">
    <location>
        <begin position="96"/>
        <end position="117"/>
    </location>
</feature>
<dbReference type="GeneTree" id="ENSGT00940000157391"/>
<dbReference type="GO" id="GO:0070935">
    <property type="term" value="P:3'-UTR-mediated mRNA stabilization"/>
    <property type="evidence" value="ECO:0007669"/>
    <property type="project" value="TreeGrafter"/>
</dbReference>
<feature type="domain" description="Endonuclease/exonuclease/phosphatase" evidence="2">
    <location>
        <begin position="197"/>
        <end position="500"/>
    </location>
</feature>
<dbReference type="OrthoDB" id="10253982at2759"/>
<reference evidence="3" key="3">
    <citation type="submission" date="2025-09" db="UniProtKB">
        <authorList>
            <consortium name="Ensembl"/>
        </authorList>
    </citation>
    <scope>IDENTIFICATION</scope>
</reference>
<dbReference type="InterPro" id="IPR036691">
    <property type="entry name" value="Endo/exonu/phosph_ase_sf"/>
</dbReference>
<organism evidence="3 4">
    <name type="scientific">Pygocentrus nattereri</name>
    <name type="common">Red-bellied piranha</name>
    <dbReference type="NCBI Taxonomy" id="42514"/>
    <lineage>
        <taxon>Eukaryota</taxon>
        <taxon>Metazoa</taxon>
        <taxon>Chordata</taxon>
        <taxon>Craniata</taxon>
        <taxon>Vertebrata</taxon>
        <taxon>Euteleostomi</taxon>
        <taxon>Actinopterygii</taxon>
        <taxon>Neopterygii</taxon>
        <taxon>Teleostei</taxon>
        <taxon>Ostariophysi</taxon>
        <taxon>Characiformes</taxon>
        <taxon>Characoidei</taxon>
        <taxon>Pygocentrus</taxon>
    </lineage>
</organism>
<reference evidence="3" key="2">
    <citation type="submission" date="2025-08" db="UniProtKB">
        <authorList>
            <consortium name="Ensembl"/>
        </authorList>
    </citation>
    <scope>IDENTIFICATION</scope>
</reference>
<sequence length="558" mass="63116">MFRHPNISYAGPAAAANQSMFVRPLSVVGSAQTAVSVWRPWHQPRCSWLIGQSYQQHPQRHTTSKKHSTFSWNEWRRPGVLPNAAHRGGFHLSAGRMDRPDKEPPLKRRKSTEDKGTGEQVKLQHSCRRSAPRESREASPPWLRNVIGVPLTPGKFPPSPESKAELKRQWEDISVLYDCEPQTDGSLREKTFDFSVMSYNILSQELLLSNAYLYKHCNPHILEWRHRFTNIIKELEQHSADIMCLQEVQEDHYQRQIKPRLESLGYHCEYKRRTGRKPDGCAVVFKRDRFSLLSCHTIEYFRRGIPLLDRDNVGLILLLQPVEPSGSACSVCVANTHLLYNPRRGDIKLAQLAMLLAEINRVAERADGSTCPVLLCGDFNSVPWSPLYSFIKESQLEYVGMPIGKVSGQEESSRGQRILTAPIWPPSLGISQKCQYEHQPKEAQVKEQEASLNGVDKARIEHGLKLTSAYSHRLKGSRRPEITTCHSRSAITVDYIFYSASPDGSVQTDCSVPAARGLQLLARLALVGEAELKEVNGLPNEINSSDHLPLIAQFRLHS</sequence>
<dbReference type="STRING" id="42514.ENSPNAP00000021681"/>
<evidence type="ECO:0000313" key="3">
    <source>
        <dbReference type="Ensembl" id="ENSPNAP00000021681.2"/>
    </source>
</evidence>
<protein>
    <recommendedName>
        <fullName evidence="2">Endonuclease/exonuclease/phosphatase domain-containing protein</fullName>
    </recommendedName>
</protein>
<dbReference type="SUPFAM" id="SSF56219">
    <property type="entry name" value="DNase I-like"/>
    <property type="match status" value="1"/>
</dbReference>
<feature type="region of interest" description="Disordered" evidence="1">
    <location>
        <begin position="84"/>
        <end position="144"/>
    </location>
</feature>
<dbReference type="InterPro" id="IPR005135">
    <property type="entry name" value="Endo/exonuclease/phosphatase"/>
</dbReference>
<name>A0A3B4DF31_PYGNA</name>
<dbReference type="GO" id="GO:0003730">
    <property type="term" value="F:mRNA 3'-UTR binding"/>
    <property type="evidence" value="ECO:0007669"/>
    <property type="project" value="TreeGrafter"/>
</dbReference>
<dbReference type="GO" id="GO:0000175">
    <property type="term" value="F:3'-5'-RNA exonuclease activity"/>
    <property type="evidence" value="ECO:0007669"/>
    <property type="project" value="TreeGrafter"/>
</dbReference>
<evidence type="ECO:0000259" key="2">
    <source>
        <dbReference type="Pfam" id="PF03372"/>
    </source>
</evidence>
<proteinExistence type="predicted"/>
<dbReference type="Ensembl" id="ENSPNAT00000040709.2">
    <property type="protein sequence ID" value="ENSPNAP00000021681.2"/>
    <property type="gene ID" value="ENSPNAG00000005691.2"/>
</dbReference>
<dbReference type="InterPro" id="IPR050410">
    <property type="entry name" value="CCR4/nocturin_mRNA_transcr"/>
</dbReference>
<gene>
    <name evidence="3" type="primary">ANGEL2</name>
</gene>
<keyword evidence="4" id="KW-1185">Reference proteome</keyword>
<dbReference type="GeneID" id="108429360"/>
<dbReference type="PANTHER" id="PTHR12121:SF27">
    <property type="entry name" value="PROTEIN ANGEL HOMOLOG 2"/>
    <property type="match status" value="1"/>
</dbReference>
<dbReference type="RefSeq" id="XP_017556538.2">
    <property type="nucleotide sequence ID" value="XM_017701049.2"/>
</dbReference>
<dbReference type="AlphaFoldDB" id="A0A3B4DF31"/>